<comment type="caution">
    <text evidence="1">The sequence shown here is derived from an EMBL/GenBank/DDBJ whole genome shotgun (WGS) entry which is preliminary data.</text>
</comment>
<evidence type="ECO:0008006" key="3">
    <source>
        <dbReference type="Google" id="ProtNLM"/>
    </source>
</evidence>
<protein>
    <recommendedName>
        <fullName evidence="3">Mos1 transposase HTH domain-containing protein</fullName>
    </recommendedName>
</protein>
<accession>A0AAD5QD22</accession>
<evidence type="ECO:0000313" key="2">
    <source>
        <dbReference type="Proteomes" id="UP001196413"/>
    </source>
</evidence>
<evidence type="ECO:0000313" key="1">
    <source>
        <dbReference type="EMBL" id="KAJ1346917.1"/>
    </source>
</evidence>
<reference evidence="1" key="1">
    <citation type="submission" date="2021-06" db="EMBL/GenBank/DDBJ databases">
        <title>Parelaphostrongylus tenuis whole genome reference sequence.</title>
        <authorList>
            <person name="Garwood T.J."/>
            <person name="Larsen P.A."/>
            <person name="Fountain-Jones N.M."/>
            <person name="Garbe J.R."/>
            <person name="Macchietto M.G."/>
            <person name="Kania S.A."/>
            <person name="Gerhold R.W."/>
            <person name="Richards J.E."/>
            <person name="Wolf T.M."/>
        </authorList>
    </citation>
    <scope>NUCLEOTIDE SEQUENCE</scope>
    <source>
        <strain evidence="1">MNPRO001-30</strain>
        <tissue evidence="1">Meninges</tissue>
    </source>
</reference>
<proteinExistence type="predicted"/>
<keyword evidence="2" id="KW-1185">Reference proteome</keyword>
<gene>
    <name evidence="1" type="ORF">KIN20_001843</name>
</gene>
<dbReference type="Proteomes" id="UP001196413">
    <property type="component" value="Unassembled WGS sequence"/>
</dbReference>
<organism evidence="1 2">
    <name type="scientific">Parelaphostrongylus tenuis</name>
    <name type="common">Meningeal worm</name>
    <dbReference type="NCBI Taxonomy" id="148309"/>
    <lineage>
        <taxon>Eukaryota</taxon>
        <taxon>Metazoa</taxon>
        <taxon>Ecdysozoa</taxon>
        <taxon>Nematoda</taxon>
        <taxon>Chromadorea</taxon>
        <taxon>Rhabditida</taxon>
        <taxon>Rhabditina</taxon>
        <taxon>Rhabditomorpha</taxon>
        <taxon>Strongyloidea</taxon>
        <taxon>Metastrongylidae</taxon>
        <taxon>Parelaphostrongylus</taxon>
    </lineage>
</organism>
<dbReference type="AlphaFoldDB" id="A0AAD5QD22"/>
<dbReference type="EMBL" id="JAHQIW010000241">
    <property type="protein sequence ID" value="KAJ1346917.1"/>
    <property type="molecule type" value="Genomic_DNA"/>
</dbReference>
<name>A0AAD5QD22_PARTN</name>
<sequence>MLDFLTERLDTIHLYFYVVGKPPPYPMIQWNFVSYCVVIGEKVFKQRAAVDEINEVEGEGITNNPGQWFQRFNVGDLDLEKPCSERPAKFVK</sequence>